<name>A0A1M5X6B4_9FLAO</name>
<organism evidence="2 3">
    <name type="scientific">Chryseobacterium oranimense</name>
    <dbReference type="NCBI Taxonomy" id="421058"/>
    <lineage>
        <taxon>Bacteria</taxon>
        <taxon>Pseudomonadati</taxon>
        <taxon>Bacteroidota</taxon>
        <taxon>Flavobacteriia</taxon>
        <taxon>Flavobacteriales</taxon>
        <taxon>Weeksellaceae</taxon>
        <taxon>Chryseobacterium group</taxon>
        <taxon>Chryseobacterium</taxon>
    </lineage>
</organism>
<dbReference type="STRING" id="421058.SAMN05421866_4384"/>
<dbReference type="Pfam" id="PF10592">
    <property type="entry name" value="AIPR"/>
    <property type="match status" value="1"/>
</dbReference>
<dbReference type="OrthoDB" id="9806213at2"/>
<dbReference type="InterPro" id="IPR018891">
    <property type="entry name" value="AIPR_C"/>
</dbReference>
<protein>
    <submittedName>
        <fullName evidence="2">AIPR protein</fullName>
    </submittedName>
</protein>
<reference evidence="3" key="1">
    <citation type="submission" date="2016-11" db="EMBL/GenBank/DDBJ databases">
        <authorList>
            <person name="Varghese N."/>
            <person name="Submissions S."/>
        </authorList>
    </citation>
    <scope>NUCLEOTIDE SEQUENCE [LARGE SCALE GENOMIC DNA]</scope>
    <source>
        <strain evidence="3">DSM 19055</strain>
    </source>
</reference>
<feature type="domain" description="Abortive phage infection protein C-terminal" evidence="1">
    <location>
        <begin position="275"/>
        <end position="579"/>
    </location>
</feature>
<dbReference type="Proteomes" id="UP000184047">
    <property type="component" value="Unassembled WGS sequence"/>
</dbReference>
<evidence type="ECO:0000259" key="1">
    <source>
        <dbReference type="Pfam" id="PF10592"/>
    </source>
</evidence>
<evidence type="ECO:0000313" key="2">
    <source>
        <dbReference type="EMBL" id="SHH94753.1"/>
    </source>
</evidence>
<proteinExistence type="predicted"/>
<accession>A0A1M5X6B4</accession>
<keyword evidence="3" id="KW-1185">Reference proteome</keyword>
<evidence type="ECO:0000313" key="3">
    <source>
        <dbReference type="Proteomes" id="UP000184047"/>
    </source>
</evidence>
<dbReference type="AlphaFoldDB" id="A0A1M5X6B4"/>
<dbReference type="EMBL" id="FQWT01000009">
    <property type="protein sequence ID" value="SHH94753.1"/>
    <property type="molecule type" value="Genomic_DNA"/>
</dbReference>
<gene>
    <name evidence="2" type="ORF">SAMN05421866_4384</name>
</gene>
<sequence length="803" mass="92767">MNTYELKKYRGQLFSDLSEDNSVTENDFIDYSLDILLDSKLIDNKSNNDSYISSFNESLGNKTYFKINSYIRSETGERLQIFIVDEDGLFFSDDESLQSTQEYYNSRFKLCENFINLAFKKKLNNISDQGQINALLNYMGSSDGMHEIDAIDIFLVSPTITYQKLGSGENLKDFDFKDSKVTLNFSRLKEGHKNEYEQFSKEIEIYKHLINLNYLYNNYLMAGNRSSLVIDFKELDFPGIRLTEAVNEEKFESFITVFPATLLTKLYQKYSFRLLEKNVRSFLQFKGPNKGMRETLQKEPEKFIAYNNGLTVTATGKTFDENGFLDTLTDFQIVNGGQTTASIYFSKKDGIDISKVFVTAKINIAKNSTEDELDDLISNISKYSNSQTKVSIVDLRSRNSQLGRIKNLSESVMTPTSKKWFFEKSRGEFNTLLRMSSNKNSIEKQYPRDKRLSKEQLGKYYSAWGNSPYLIKKGGEAVFRIFIEDIDSKEITRNFFEDLIGRVIFFKVLEDIHGTRDKAISQIRSAIIPYTISVIHHYTDNSKGDDFNFFKIWKDEGLTESAHDYFYDLMKLILRVIKDNATSDDLSENSKKEDLWKSVIGSKEIQDYMISSNSQTLLKEYSIKKSDKKKLLSARNNAKPVSFESLKNASVLFDKGETFFKRIQMEFYDSLSKADNYKIDAIIASIKSIRFADAVPLNDKTVQDFEKIKDRLIAIDPEKFDNILSEFSETDYSKGVEWVIKKYNEVMNGDGDFYTYFKGIADIAASKDVKFTSNFKEISDLLSKNNPPSLKNIYYLNFYLNSL</sequence>
<dbReference type="RefSeq" id="WP_073066868.1">
    <property type="nucleotide sequence ID" value="NZ_FQWT01000009.1"/>
</dbReference>